<keyword evidence="3 12" id="KW-0812">Transmembrane</keyword>
<keyword evidence="5 12" id="KW-0276">Fatty acid metabolism</keyword>
<dbReference type="InterPro" id="IPR002347">
    <property type="entry name" value="SDR_fam"/>
</dbReference>
<evidence type="ECO:0000256" key="6">
    <source>
        <dbReference type="ARBA" id="ARBA00022857"/>
    </source>
</evidence>
<dbReference type="Pfam" id="PF00106">
    <property type="entry name" value="adh_short"/>
    <property type="match status" value="1"/>
</dbReference>
<keyword evidence="7 12" id="KW-1133">Transmembrane helix</keyword>
<keyword evidence="2 12" id="KW-0444">Lipid biosynthesis</keyword>
<keyword evidence="8 12" id="KW-0560">Oxidoreductase</keyword>
<dbReference type="SUPFAM" id="SSF51735">
    <property type="entry name" value="NAD(P)-binding Rossmann-fold domains"/>
    <property type="match status" value="1"/>
</dbReference>
<dbReference type="GO" id="GO:0141040">
    <property type="term" value="F:very-long-chain 3-oxoacyl-CoA reductase activity"/>
    <property type="evidence" value="ECO:0007669"/>
    <property type="project" value="UniProtKB-EC"/>
</dbReference>
<evidence type="ECO:0000256" key="11">
    <source>
        <dbReference type="ARBA" id="ARBA00023160"/>
    </source>
</evidence>
<evidence type="ECO:0000256" key="8">
    <source>
        <dbReference type="ARBA" id="ARBA00023002"/>
    </source>
</evidence>
<dbReference type="GO" id="GO:0045703">
    <property type="term" value="F:ketoreductase activity"/>
    <property type="evidence" value="ECO:0007669"/>
    <property type="project" value="UniProtKB-UniRule"/>
</dbReference>
<keyword evidence="9 12" id="KW-0443">Lipid metabolism</keyword>
<accession>A0A0C3F104</accession>
<evidence type="ECO:0000313" key="16">
    <source>
        <dbReference type="Proteomes" id="UP000054166"/>
    </source>
</evidence>
<dbReference type="Gene3D" id="3.40.50.720">
    <property type="entry name" value="NAD(P)-binding Rossmann-like Domain"/>
    <property type="match status" value="1"/>
</dbReference>
<dbReference type="HOGENOM" id="CLU_010194_38_0_1"/>
<dbReference type="InterPro" id="IPR020904">
    <property type="entry name" value="Sc_DH/Rdtase_CS"/>
</dbReference>
<dbReference type="PRINTS" id="PR00081">
    <property type="entry name" value="GDHRDH"/>
</dbReference>
<keyword evidence="16" id="KW-1185">Reference proteome</keyword>
<comment type="subcellular location">
    <subcellularLocation>
        <location evidence="12">Endoplasmic reticulum membrane</location>
        <topology evidence="12">Single-pass membrane protein</topology>
    </subcellularLocation>
</comment>
<evidence type="ECO:0000256" key="3">
    <source>
        <dbReference type="ARBA" id="ARBA00022692"/>
    </source>
</evidence>
<comment type="catalytic activity">
    <reaction evidence="12">
        <text>a very-long-chain (3R)-3-hydroxyacyl-CoA + NADP(+) = a very-long-chain 3-oxoacyl-CoA + NADPH + H(+)</text>
        <dbReference type="Rhea" id="RHEA:48680"/>
        <dbReference type="ChEBI" id="CHEBI:15378"/>
        <dbReference type="ChEBI" id="CHEBI:57783"/>
        <dbReference type="ChEBI" id="CHEBI:58349"/>
        <dbReference type="ChEBI" id="CHEBI:85440"/>
        <dbReference type="ChEBI" id="CHEBI:90725"/>
        <dbReference type="EC" id="1.1.1.330"/>
    </reaction>
</comment>
<evidence type="ECO:0000313" key="15">
    <source>
        <dbReference type="EMBL" id="KIM73596.1"/>
    </source>
</evidence>
<dbReference type="InterPro" id="IPR036291">
    <property type="entry name" value="NAD(P)-bd_dom_sf"/>
</dbReference>
<dbReference type="FunCoup" id="A0A0C3F104">
    <property type="interactions" value="455"/>
</dbReference>
<comment type="function">
    <text evidence="12">Component of the microsomal membrane bound fatty acid elongation system, which produces the 26-carbon very long-chain fatty acids (VLCFA) from palmitate. Catalyzes the reduction of the 3-ketoacyl-CoA intermediate that is formed in each cycle of fatty acid elongation. VLCFAs serve as precursors for ceramide and sphingolipids.</text>
</comment>
<dbReference type="EMBL" id="KN833078">
    <property type="protein sequence ID" value="KIM73596.1"/>
    <property type="molecule type" value="Genomic_DNA"/>
</dbReference>
<dbReference type="PRINTS" id="PR00080">
    <property type="entry name" value="SDRFAMILY"/>
</dbReference>
<keyword evidence="4 12" id="KW-0256">Endoplasmic reticulum</keyword>
<evidence type="ECO:0000256" key="12">
    <source>
        <dbReference type="HAMAP-Rule" id="MF_03107"/>
    </source>
</evidence>
<dbReference type="InterPro" id="IPR027533">
    <property type="entry name" value="3_ketoreductase_fungal"/>
</dbReference>
<evidence type="ECO:0000256" key="13">
    <source>
        <dbReference type="RuleBase" id="RU000363"/>
    </source>
</evidence>
<evidence type="ECO:0000256" key="1">
    <source>
        <dbReference type="ARBA" id="ARBA00005194"/>
    </source>
</evidence>
<name>A0A0C3F104_PILCF</name>
<dbReference type="PANTHER" id="PTHR43086:SF2">
    <property type="entry name" value="HYDROXYSTEROID DEHYDROGENASE-LIKE PROTEIN 1"/>
    <property type="match status" value="1"/>
</dbReference>
<dbReference type="PIRSF" id="PIRSF000126">
    <property type="entry name" value="11-beta-HSD1"/>
    <property type="match status" value="1"/>
</dbReference>
<gene>
    <name evidence="15" type="ORF">PILCRDRAFT_828977</name>
</gene>
<organism evidence="15 16">
    <name type="scientific">Piloderma croceum (strain F 1598)</name>
    <dbReference type="NCBI Taxonomy" id="765440"/>
    <lineage>
        <taxon>Eukaryota</taxon>
        <taxon>Fungi</taxon>
        <taxon>Dikarya</taxon>
        <taxon>Basidiomycota</taxon>
        <taxon>Agaricomycotina</taxon>
        <taxon>Agaricomycetes</taxon>
        <taxon>Agaricomycetidae</taxon>
        <taxon>Atheliales</taxon>
        <taxon>Atheliaceae</taxon>
        <taxon>Piloderma</taxon>
    </lineage>
</organism>
<sequence>MSPVYEWALDEWEYFVPHNMVNECPWTSTTLMLLGALVVARLAFKTLYVLAQTFVLPGTSLKKFGATKGSWAVVTGASDGIGREFSLQLAAAGFNILLVARNRDSLATLAEEIGTKYGPSVNAKVQLIDFSMNHEAAYQSLAAVCAPLDIGVLVNNVGRSHEMPTDYVDTTQSEIDDILAINIHATLRMTSMVLPGMINRKRGLILNMGSFAGSVPSPMLATYSGSKAFLSTYSSALAAEAKPHNVLVEHINAFYVVSKMSKLRKPSPLVPLPNNYVRSVLSKVGLACGAAFSDRPGTCTPFWSHALADYAMTLVGWKVLFIGYTHGVHRTIRKRALRKKERDAKKQ</sequence>
<comment type="similarity">
    <text evidence="12 13">Belongs to the short-chain dehydrogenases/reductases (SDR) family.</text>
</comment>
<dbReference type="InParanoid" id="A0A0C3F104"/>
<dbReference type="EC" id="1.1.1.330" evidence="12"/>
<keyword evidence="10 12" id="KW-0472">Membrane</keyword>
<evidence type="ECO:0000256" key="9">
    <source>
        <dbReference type="ARBA" id="ARBA00023098"/>
    </source>
</evidence>
<dbReference type="HAMAP" id="MF_03107">
    <property type="entry name" value="3_ketoreductase"/>
    <property type="match status" value="1"/>
</dbReference>
<feature type="binding site" evidence="12">
    <location>
        <position position="210"/>
    </location>
    <ligand>
        <name>substrate</name>
    </ligand>
</feature>
<dbReference type="PROSITE" id="PS00061">
    <property type="entry name" value="ADH_SHORT"/>
    <property type="match status" value="1"/>
</dbReference>
<proteinExistence type="inferred from homology"/>
<comment type="pathway">
    <text evidence="1">Lipid metabolism; fatty acid biosynthesis.</text>
</comment>
<keyword evidence="6 12" id="KW-0521">NADP</keyword>
<feature type="transmembrane region" description="Helical" evidence="14">
    <location>
        <begin position="26"/>
        <end position="44"/>
    </location>
</feature>
<dbReference type="UniPathway" id="UPA00094"/>
<evidence type="ECO:0000256" key="5">
    <source>
        <dbReference type="ARBA" id="ARBA00022832"/>
    </source>
</evidence>
<evidence type="ECO:0000256" key="14">
    <source>
        <dbReference type="SAM" id="Phobius"/>
    </source>
</evidence>
<keyword evidence="11 12" id="KW-0275">Fatty acid biosynthesis</keyword>
<evidence type="ECO:0000256" key="4">
    <source>
        <dbReference type="ARBA" id="ARBA00022824"/>
    </source>
</evidence>
<dbReference type="GO" id="GO:0005789">
    <property type="term" value="C:endoplasmic reticulum membrane"/>
    <property type="evidence" value="ECO:0007669"/>
    <property type="project" value="UniProtKB-SubCell"/>
</dbReference>
<evidence type="ECO:0000256" key="10">
    <source>
        <dbReference type="ARBA" id="ARBA00023136"/>
    </source>
</evidence>
<reference evidence="16" key="2">
    <citation type="submission" date="2015-01" db="EMBL/GenBank/DDBJ databases">
        <title>Evolutionary Origins and Diversification of the Mycorrhizal Mutualists.</title>
        <authorList>
            <consortium name="DOE Joint Genome Institute"/>
            <consortium name="Mycorrhizal Genomics Consortium"/>
            <person name="Kohler A."/>
            <person name="Kuo A."/>
            <person name="Nagy L.G."/>
            <person name="Floudas D."/>
            <person name="Copeland A."/>
            <person name="Barry K.W."/>
            <person name="Cichocki N."/>
            <person name="Veneault-Fourrey C."/>
            <person name="LaButti K."/>
            <person name="Lindquist E.A."/>
            <person name="Lipzen A."/>
            <person name="Lundell T."/>
            <person name="Morin E."/>
            <person name="Murat C."/>
            <person name="Riley R."/>
            <person name="Ohm R."/>
            <person name="Sun H."/>
            <person name="Tunlid A."/>
            <person name="Henrissat B."/>
            <person name="Grigoriev I.V."/>
            <person name="Hibbett D.S."/>
            <person name="Martin F."/>
        </authorList>
    </citation>
    <scope>NUCLEOTIDE SEQUENCE [LARGE SCALE GENOMIC DNA]</scope>
    <source>
        <strain evidence="16">F 1598</strain>
    </source>
</reference>
<dbReference type="CDD" id="cd05356">
    <property type="entry name" value="17beta-HSD1_like_SDR_c"/>
    <property type="match status" value="1"/>
</dbReference>
<dbReference type="STRING" id="765440.A0A0C3F104"/>
<reference evidence="15 16" key="1">
    <citation type="submission" date="2014-04" db="EMBL/GenBank/DDBJ databases">
        <authorList>
            <consortium name="DOE Joint Genome Institute"/>
            <person name="Kuo A."/>
            <person name="Tarkka M."/>
            <person name="Buscot F."/>
            <person name="Kohler A."/>
            <person name="Nagy L.G."/>
            <person name="Floudas D."/>
            <person name="Copeland A."/>
            <person name="Barry K.W."/>
            <person name="Cichocki N."/>
            <person name="Veneault-Fourrey C."/>
            <person name="LaButti K."/>
            <person name="Lindquist E.A."/>
            <person name="Lipzen A."/>
            <person name="Lundell T."/>
            <person name="Morin E."/>
            <person name="Murat C."/>
            <person name="Sun H."/>
            <person name="Tunlid A."/>
            <person name="Henrissat B."/>
            <person name="Grigoriev I.V."/>
            <person name="Hibbett D.S."/>
            <person name="Martin F."/>
            <person name="Nordberg H.P."/>
            <person name="Cantor M.N."/>
            <person name="Hua S.X."/>
        </authorList>
    </citation>
    <scope>NUCLEOTIDE SEQUENCE [LARGE SCALE GENOMIC DNA]</scope>
    <source>
        <strain evidence="15 16">F 1598</strain>
    </source>
</reference>
<dbReference type="PANTHER" id="PTHR43086">
    <property type="entry name" value="VERY-LONG-CHAIN 3-OXOOACYL-COA REDUCTASE"/>
    <property type="match status" value="1"/>
</dbReference>
<dbReference type="GO" id="GO:0030497">
    <property type="term" value="P:fatty acid elongation"/>
    <property type="evidence" value="ECO:0007669"/>
    <property type="project" value="UniProtKB-UniRule"/>
</dbReference>
<feature type="active site" description="Proton acceptor" evidence="12">
    <location>
        <position position="223"/>
    </location>
</feature>
<evidence type="ECO:0000256" key="7">
    <source>
        <dbReference type="ARBA" id="ARBA00022989"/>
    </source>
</evidence>
<dbReference type="AlphaFoldDB" id="A0A0C3F104"/>
<dbReference type="OrthoDB" id="5545019at2759"/>
<dbReference type="Proteomes" id="UP000054166">
    <property type="component" value="Unassembled WGS sequence"/>
</dbReference>
<evidence type="ECO:0000256" key="2">
    <source>
        <dbReference type="ARBA" id="ARBA00022516"/>
    </source>
</evidence>
<protein>
    <recommendedName>
        <fullName evidence="12">Very-long-chain 3-oxoacyl-CoA reductase</fullName>
        <ecNumber evidence="12">1.1.1.330</ecNumber>
    </recommendedName>
    <alternativeName>
        <fullName evidence="12">3-ketoacyl-CoA reductase</fullName>
        <shortName evidence="12">3-ketoreductase</shortName>
        <shortName evidence="12">KAR</shortName>
    </alternativeName>
    <alternativeName>
        <fullName evidence="12">Microsomal beta-keto-reductase</fullName>
    </alternativeName>
</protein>